<dbReference type="Gene3D" id="3.40.190.10">
    <property type="entry name" value="Periplasmic binding protein-like II"/>
    <property type="match status" value="1"/>
</dbReference>
<dbReference type="PANTHER" id="PTHR30177:SF4">
    <property type="entry name" value="OSMOPROTECTANT IMPORT PERMEASE PROTEIN OSMW"/>
    <property type="match status" value="1"/>
</dbReference>
<feature type="transmembrane region" description="Helical" evidence="8">
    <location>
        <begin position="199"/>
        <end position="220"/>
    </location>
</feature>
<reference evidence="10 11" key="1">
    <citation type="submission" date="2019-10" db="EMBL/GenBank/DDBJ databases">
        <authorList>
            <person name="Blom J."/>
        </authorList>
    </citation>
    <scope>NUCLEOTIDE SEQUENCE [LARGE SCALE GENOMIC DNA]</scope>
    <source>
        <strain evidence="10 11">ES3154-GLU</strain>
    </source>
</reference>
<evidence type="ECO:0000259" key="9">
    <source>
        <dbReference type="PROSITE" id="PS50928"/>
    </source>
</evidence>
<dbReference type="AlphaFoldDB" id="A0A6I8MCN0"/>
<keyword evidence="5 8" id="KW-0472">Membrane</keyword>
<dbReference type="SUPFAM" id="SSF53850">
    <property type="entry name" value="Periplasmic binding protein-like II"/>
    <property type="match status" value="1"/>
</dbReference>
<organism evidence="10 11">
    <name type="scientific">Oceanivirga miroungae</name>
    <dbReference type="NCBI Taxonomy" id="1130046"/>
    <lineage>
        <taxon>Bacteria</taxon>
        <taxon>Fusobacteriati</taxon>
        <taxon>Fusobacteriota</taxon>
        <taxon>Fusobacteriia</taxon>
        <taxon>Fusobacteriales</taxon>
        <taxon>Leptotrichiaceae</taxon>
        <taxon>Oceanivirga</taxon>
    </lineage>
</organism>
<dbReference type="InterPro" id="IPR051204">
    <property type="entry name" value="ABC_transp_perm/SBD"/>
</dbReference>
<evidence type="ECO:0000256" key="7">
    <source>
        <dbReference type="ARBA" id="ARBA00035652"/>
    </source>
</evidence>
<dbReference type="Pfam" id="PF04069">
    <property type="entry name" value="OpuAC"/>
    <property type="match status" value="1"/>
</dbReference>
<feature type="transmembrane region" description="Helical" evidence="8">
    <location>
        <begin position="169"/>
        <end position="187"/>
    </location>
</feature>
<comment type="subcellular location">
    <subcellularLocation>
        <location evidence="8">Cell membrane</location>
        <topology evidence="8">Multi-pass membrane protein</topology>
    </subcellularLocation>
    <subcellularLocation>
        <location evidence="1">Membrane</location>
        <topology evidence="1">Multi-pass membrane protein</topology>
    </subcellularLocation>
</comment>
<gene>
    <name evidence="10" type="ORF">OMES3154_00136</name>
</gene>
<dbReference type="CDD" id="cd06261">
    <property type="entry name" value="TM_PBP2"/>
    <property type="match status" value="1"/>
</dbReference>
<dbReference type="Gene3D" id="1.10.3720.10">
    <property type="entry name" value="MetI-like"/>
    <property type="match status" value="1"/>
</dbReference>
<feature type="transmembrane region" description="Helical" evidence="8">
    <location>
        <begin position="137"/>
        <end position="163"/>
    </location>
</feature>
<comment type="similarity">
    <text evidence="7">In the N-terminal section; belongs to the binding-protein-dependent transport system permease family.</text>
</comment>
<evidence type="ECO:0000256" key="3">
    <source>
        <dbReference type="ARBA" id="ARBA00022692"/>
    </source>
</evidence>
<dbReference type="InterPro" id="IPR058089">
    <property type="entry name" value="EgtUBC_SBD"/>
</dbReference>
<dbReference type="EMBL" id="CABWIB010000001">
    <property type="protein sequence ID" value="VWL84879.1"/>
    <property type="molecule type" value="Genomic_DNA"/>
</dbReference>
<evidence type="ECO:0000313" key="10">
    <source>
        <dbReference type="EMBL" id="VWL84879.1"/>
    </source>
</evidence>
<feature type="domain" description="ABC transmembrane type-1" evidence="9">
    <location>
        <begin position="10"/>
        <end position="189"/>
    </location>
</feature>
<dbReference type="Proteomes" id="UP000419017">
    <property type="component" value="Unassembled WGS sequence"/>
</dbReference>
<protein>
    <submittedName>
        <fullName evidence="10">Glycine betaine ABC transporter substrate-binding protein</fullName>
    </submittedName>
</protein>
<dbReference type="RefSeq" id="WP_156682929.1">
    <property type="nucleotide sequence ID" value="NZ_CABWIB010000001.1"/>
</dbReference>
<accession>A0A6I8MCN0</accession>
<dbReference type="InterPro" id="IPR000515">
    <property type="entry name" value="MetI-like"/>
</dbReference>
<dbReference type="GO" id="GO:0031460">
    <property type="term" value="P:glycine betaine transport"/>
    <property type="evidence" value="ECO:0007669"/>
    <property type="project" value="TreeGrafter"/>
</dbReference>
<dbReference type="InterPro" id="IPR007210">
    <property type="entry name" value="ABC_Gly_betaine_transp_sub-bd"/>
</dbReference>
<dbReference type="Gene3D" id="3.40.190.120">
    <property type="entry name" value="Osmoprotection protein (prox), domain 2"/>
    <property type="match status" value="1"/>
</dbReference>
<comment type="similarity">
    <text evidence="8">Belongs to the binding-protein-dependent transport system permease family.</text>
</comment>
<dbReference type="GO" id="GO:0022857">
    <property type="term" value="F:transmembrane transporter activity"/>
    <property type="evidence" value="ECO:0007669"/>
    <property type="project" value="InterPro"/>
</dbReference>
<dbReference type="PROSITE" id="PS50928">
    <property type="entry name" value="ABC_TM1"/>
    <property type="match status" value="1"/>
</dbReference>
<evidence type="ECO:0000256" key="1">
    <source>
        <dbReference type="ARBA" id="ARBA00004141"/>
    </source>
</evidence>
<dbReference type="FunFam" id="1.10.3720.10:FF:000001">
    <property type="entry name" value="Glycine betaine ABC transporter, permease"/>
    <property type="match status" value="1"/>
</dbReference>
<sequence>MNNLSVTKALLEHIQISLLSLIIAILVALPLAIIISRNKKLSFLFLNITSVMQTIPSLALLGLFIPILGIGIVPAVTALVIYAIFPILQNTITALNEIDPYLEEAADAFGMTRFEKLKKFELALAMPVIMAGIRTSAVMIIGTATLAALIAAGGLGSFILLGIDRNNGTLILIGAVLSALLAIIFNFAIKILEKTKIKYIFLTFIITTFALIISLLPSTIMGNDKIIIASKFGAEPEIIMNMYKELIEANTDLEVELKPHFGKTVFLYEALKSKDIDIYTEYTGTVLTSLVKTDASEISTDSEEVYNLAKQKLYDNDKLVLLKPMQFQNTYALTLKKDFANKYNLKNISDLKKVENLVTAGFTLEFNDREDGYPGIKKLYGINLKVKTMEPALRYTAILAGDIDMMDAYSTDSEIKRYNLVGLKDDKHLFPPYQASPLLREDLIIKYPIIKDVLEKLSGLITEEEMIQMNYDVDVNKKDANTVAKDFLIKNHLLEK</sequence>
<dbReference type="CDD" id="cd13610">
    <property type="entry name" value="PBP2_ChoS"/>
    <property type="match status" value="1"/>
</dbReference>
<evidence type="ECO:0000256" key="4">
    <source>
        <dbReference type="ARBA" id="ARBA00022989"/>
    </source>
</evidence>
<comment type="similarity">
    <text evidence="6">In the C-terminal section; belongs to the OsmX family.</text>
</comment>
<evidence type="ECO:0000256" key="8">
    <source>
        <dbReference type="RuleBase" id="RU363032"/>
    </source>
</evidence>
<dbReference type="PANTHER" id="PTHR30177">
    <property type="entry name" value="GLYCINE BETAINE/L-PROLINE TRANSPORT SYSTEM PERMEASE PROTEIN PROW"/>
    <property type="match status" value="1"/>
</dbReference>
<keyword evidence="4 8" id="KW-1133">Transmembrane helix</keyword>
<dbReference type="GO" id="GO:0043190">
    <property type="term" value="C:ATP-binding cassette (ABC) transporter complex"/>
    <property type="evidence" value="ECO:0007669"/>
    <property type="project" value="InterPro"/>
</dbReference>
<evidence type="ECO:0000256" key="6">
    <source>
        <dbReference type="ARBA" id="ARBA00035642"/>
    </source>
</evidence>
<feature type="transmembrane region" description="Helical" evidence="8">
    <location>
        <begin position="14"/>
        <end position="34"/>
    </location>
</feature>
<evidence type="ECO:0000313" key="11">
    <source>
        <dbReference type="Proteomes" id="UP000419017"/>
    </source>
</evidence>
<proteinExistence type="inferred from homology"/>
<dbReference type="Pfam" id="PF00528">
    <property type="entry name" value="BPD_transp_1"/>
    <property type="match status" value="1"/>
</dbReference>
<evidence type="ECO:0000256" key="5">
    <source>
        <dbReference type="ARBA" id="ARBA00023136"/>
    </source>
</evidence>
<dbReference type="InterPro" id="IPR035906">
    <property type="entry name" value="MetI-like_sf"/>
</dbReference>
<feature type="transmembrane region" description="Helical" evidence="8">
    <location>
        <begin position="67"/>
        <end position="88"/>
    </location>
</feature>
<keyword evidence="11" id="KW-1185">Reference proteome</keyword>
<keyword evidence="3 8" id="KW-0812">Transmembrane</keyword>
<evidence type="ECO:0000256" key="2">
    <source>
        <dbReference type="ARBA" id="ARBA00022448"/>
    </source>
</evidence>
<dbReference type="SUPFAM" id="SSF161098">
    <property type="entry name" value="MetI-like"/>
    <property type="match status" value="1"/>
</dbReference>
<keyword evidence="2 8" id="KW-0813">Transport</keyword>
<name>A0A6I8MCN0_9FUSO</name>